<evidence type="ECO:0000259" key="2">
    <source>
        <dbReference type="Pfam" id="PF19081"/>
    </source>
</evidence>
<feature type="domain" description="Ig-like" evidence="2">
    <location>
        <begin position="1157"/>
        <end position="1238"/>
    </location>
</feature>
<feature type="domain" description="Ig-like" evidence="2">
    <location>
        <begin position="3883"/>
        <end position="3962"/>
    </location>
</feature>
<feature type="signal peptide" evidence="1">
    <location>
        <begin position="1"/>
        <end position="23"/>
    </location>
</feature>
<feature type="domain" description="Ig-like" evidence="2">
    <location>
        <begin position="2257"/>
        <end position="2338"/>
    </location>
</feature>
<accession>A0ABS6X721</accession>
<dbReference type="InterPro" id="IPR026341">
    <property type="entry name" value="T9SS_type_B"/>
</dbReference>
<feature type="domain" description="Ig-like" evidence="2">
    <location>
        <begin position="3192"/>
        <end position="3271"/>
    </location>
</feature>
<reference evidence="3 4" key="1">
    <citation type="submission" date="2021-07" db="EMBL/GenBank/DDBJ databases">
        <authorList>
            <person name="Kim M.K."/>
        </authorList>
    </citation>
    <scope>NUCLEOTIDE SEQUENCE [LARGE SCALE GENOMIC DNA]</scope>
    <source>
        <strain evidence="3 4">HLY7-15</strain>
    </source>
</reference>
<feature type="domain" description="Ig-like" evidence="2">
    <location>
        <begin position="553"/>
        <end position="634"/>
    </location>
</feature>
<feature type="domain" description="Ig-like" evidence="2">
    <location>
        <begin position="2683"/>
        <end position="2762"/>
    </location>
</feature>
<feature type="domain" description="Ig-like" evidence="2">
    <location>
        <begin position="3525"/>
        <end position="3604"/>
    </location>
</feature>
<dbReference type="InterPro" id="IPR013783">
    <property type="entry name" value="Ig-like_fold"/>
</dbReference>
<feature type="domain" description="Ig-like" evidence="2">
    <location>
        <begin position="1323"/>
        <end position="1405"/>
    </location>
</feature>
<feature type="domain" description="Ig-like" evidence="2">
    <location>
        <begin position="1240"/>
        <end position="1321"/>
    </location>
</feature>
<feature type="domain" description="Ig-like" evidence="2">
    <location>
        <begin position="3358"/>
        <end position="3437"/>
    </location>
</feature>
<dbReference type="InterPro" id="IPR044023">
    <property type="entry name" value="Ig_7"/>
</dbReference>
<feature type="domain" description="Ig-like" evidence="2">
    <location>
        <begin position="3275"/>
        <end position="3354"/>
    </location>
</feature>
<feature type="domain" description="Ig-like" evidence="2">
    <location>
        <begin position="2091"/>
        <end position="2172"/>
    </location>
</feature>
<dbReference type="Proteomes" id="UP000774935">
    <property type="component" value="Unassembled WGS sequence"/>
</dbReference>
<dbReference type="Gene3D" id="2.60.40.10">
    <property type="entry name" value="Immunoglobulins"/>
    <property type="match status" value="2"/>
</dbReference>
<gene>
    <name evidence="3" type="ORF">KYK27_01990</name>
</gene>
<dbReference type="Pfam" id="PF13585">
    <property type="entry name" value="CHU_C"/>
    <property type="match status" value="1"/>
</dbReference>
<feature type="domain" description="Ig-like" evidence="2">
    <location>
        <begin position="2600"/>
        <end position="2681"/>
    </location>
</feature>
<feature type="chain" id="PRO_5045565616" evidence="1">
    <location>
        <begin position="24"/>
        <end position="4126"/>
    </location>
</feature>
<feature type="domain" description="Ig-like" evidence="2">
    <location>
        <begin position="2174"/>
        <end position="2254"/>
    </location>
</feature>
<keyword evidence="1" id="KW-0732">Signal</keyword>
<feature type="domain" description="Ig-like" evidence="2">
    <location>
        <begin position="1074"/>
        <end position="1155"/>
    </location>
</feature>
<feature type="domain" description="Ig-like" evidence="2">
    <location>
        <begin position="1583"/>
        <end position="1664"/>
    </location>
</feature>
<dbReference type="InterPro" id="IPR035986">
    <property type="entry name" value="PKD_dom_sf"/>
</dbReference>
<dbReference type="NCBIfam" id="TIGR04131">
    <property type="entry name" value="Bac_Flav_CTERM"/>
    <property type="match status" value="1"/>
</dbReference>
<feature type="domain" description="Ig-like" evidence="2">
    <location>
        <begin position="2424"/>
        <end position="2505"/>
    </location>
</feature>
<dbReference type="Gene3D" id="2.60.40.2700">
    <property type="match status" value="4"/>
</dbReference>
<feature type="domain" description="Ig-like" evidence="2">
    <location>
        <begin position="119"/>
        <end position="195"/>
    </location>
</feature>
<dbReference type="Pfam" id="PF19081">
    <property type="entry name" value="Ig_7"/>
    <property type="match status" value="35"/>
</dbReference>
<feature type="domain" description="Ig-like" evidence="2">
    <location>
        <begin position="729"/>
        <end position="811"/>
    </location>
</feature>
<dbReference type="EMBL" id="JAHWXQ010000001">
    <property type="protein sequence ID" value="MBW3363796.1"/>
    <property type="molecule type" value="Genomic_DNA"/>
</dbReference>
<keyword evidence="4" id="KW-1185">Reference proteome</keyword>
<comment type="caution">
    <text evidence="3">The sequence shown here is derived from an EMBL/GenBank/DDBJ whole genome shotgun (WGS) entry which is preliminary data.</text>
</comment>
<evidence type="ECO:0000313" key="3">
    <source>
        <dbReference type="EMBL" id="MBW3363796.1"/>
    </source>
</evidence>
<name>A0ABS6X721_9BACT</name>
<sequence>MRILLPLVFTLLFLGFLPSAAFSQCQPPSVTLPAGKGYCGPKAIAFSTTNSAHTPVYSNDELTYSWKLNGVVVATTAYPTINFPTPGTHTVTVTVTKRCGRDEIARAEDTQLITIEAVPAAPDVDNLAVCTGSNATLWVNNADPNLIYKWYNKSTGALLVWGTSYTMNNASYMQVEVEAITASGCTSPRTTATITSSLTNGNATVLNGNQEICAGTRPGTIDGNAPQNMTFQWLQSTTGAGSGYSPIASATDKSYSPPPLYQTTWYKRVAYNGGCGEETNPVKVTVTAIPPTPIVSDKLVCYGERAMFVVANSDGKTIYNWYATATSTTMLGTGPSFITPQPVTGPVTYYVEASTTAQTQCYNLTRIAVNANATPAIANNSISANQAMCTGGKPQPLTGTTPTGGGGGYIYQWQQSTDGNTFTDVQGANAKDFAPASLKVTTWFRRTIKAASSCPMSISNIVVVTVTPMPATIDIDDPMICYGSPASIVVTNPEPDFTYRWYDVAEGGTLLATGTTYTTTPLTSNKTFYVEATSDAGCYSVRRSVEVTVTTLPDAPTAANVTICEGTNAILAVKPTDAAIFYRWYDSNNTLVATGINYSTPPLTENTTYYVEAVTKASPGCASPKVAVEVTVTPKIDGNIITSDQVLCSGAKPASLQGSVPTGGGGGYTYQWEYSIDGSLFTTITGATGIHFAPGALTATTWYRRKVNATGSCKTSVSNLVKITVNQLPGAPTATNTSICTGSGTTLAVNSPDANLTYKWYSTATGGSAIATGSTYNTGILTSGKDYYIEATSATGCVSPARGKVSVTVIPLPATPEADNASVCAGATVTLKVLAPDVNLVYRWYNDDTDGTLLATGTNYTTEALTESSIFYVEASTVEGCTSSDRKPVYVNVTPLPAIPDVSNTTICSGDAAVLFVNNPDPTATYHWYLGGSLLASGVTFTTDILAYSTTYHVEAVSNTSTACPSPARRAVVVTVTPNIANNNISSAQTICSGGTPSTLTGTQPTGGSGTYTYQWERSEDGTNFSSIAGAVNSTYSPGSLTITTWFRRKVKAATGSCPEHVSTPVKVTVSPQPTTPTALNTTVCNGERAQLSISTPDPSLTYKWYSTATGGSPVGVGPTLQTETLTATTTYYVDATSTTGCTSNRRAVTATVRPLPEMPQALDKTICAGSSTTLSVTNPNATLAYRWFNASGDQVATGTTFTTAALQTTTTYYVEASTVTNPVCASPRKAVVVSVTPIPGMPTAESVAICTGGSAVLTVSSPDVSFTYNWYTSATGGSAIGTGTSFNTGTLTSARSFYLEAVTAAGCVSARSKVDVTVTPLPATPTADNVSICAGAPATLTVKDPAANVSYRWYTAATGGTLLATGNSYAIGSVATTTTYYIEAVTTGGCASTSRGTVTVQVTPLPATPNADNATVCAGNSTTLWVKTPEPGLIYRWYQDGVQVATGISYTTEVLNYSATYQLEAVTNNSNACVSASRRTVSVTVTPAITNNIISADQNICSGTAPATFTGTLPAGDGSDFSYQWERSEDGVNFSIIANATGQSYTSGALNATSWFRRRVKSNNNCPEHVSNVVKVTINQLPATPLADNATTCEGSTATLSVKDPNAAYTYRWYTVATGGSILGVGTTLTTPAVNANTTYYVEASNATGCLSPRRAVTVSVTPLPAAPVVRDRSICVNEQAILSVSSPNATLIYRWYNNAGNLLATGPTYTTDALSANTVYYVDAATIATPSCVSNRSTVIVSVTPLPATPQATDVTVCSGSTADLAVKDVDPNLTYKWYSTATGGTALHTGSTYRTTTLTSGRTYYIEAVNAAGCISPSRKAVSVNVIPIPSAPIVNNTTICAGSSATLTIAAPDASLTYHWYDNAGNLLGSGTSFSTGALGSTTNYSVEAVALATTGCNSTRRTVTVTVTPLPATPEVNQPTICAGGTATLVVQNPVPSVNYNWYDGNENLITTGTSFTTGALAESTLYYVEAVTSNGCASPAKEVVTVKVLQPVSNNAIAADQTICYASTPTTLNGSEPLAGGANYSYLWEKSEDGLNFTTITGATTQHYSPEALTTDTWFRRKVVTDGPCKVNSSNVVKITVTPLPAVPTAANATICAGSSASLSINGTVATYTYRWFDAASGGTVLISGSTFTTPELQATTTYYVEAINEAGCVSPRRAVTVTVTPMPGAPVVANKTICSGSPAVLSVSAPDQSLVYKWYNSIGEQVASGATYNTGSLTTTTTYYVEAATTSAPFCVSSRTTVIVTVTDLPTIPVVENTSVCAGEAAMLSVLVVDPAYTYKWYTSATGGTVVGSGATYNTGALTSDRAYYVEAVSAAGCASQRAKIAVTVTPLPATPSADNVSICAGQPATLVVNTPDANLSYRWYNAATDGTLLATGDTYTTGSLSVSETYYVEAVTATGCASTTRKAVTVNVTPLPATPVTENASICAGSSTTLWVKNPDPTVYYNWYSGGALVGTGISYATGVLNYSATYYVEAVSNTGTACSSASRSTVTVTVTPAISNNFISADQTICSGSSPTALTGSLPNGGGGNYSYQWERSEDGVNFTAISNATTQNYSPNALNITTWYRRKVKAVGPCGEQVSNTIQVTVQPIPATPVADNATICEGATATLSVKDVTPGYTYRWYTTPTGGSAIVTGTSFTTTPLESTTTYYVEAVNATGCISTRRTVSVTVMPLPEAPMVADQNICAGEQAILTVENQTASLTYRWYDNNGTLLATGTNYTTAILTSNATYYVEAVTSGALSCASGRTIVAVNVAARPATPLADNASVCAGSSAQLSVKSIIPGITYKWYTVATGGTPVFIGSAYTTAALTSNRTYYVEASTASGCTSESRKAVTVTVIQQPAMPVVADQTICQGSEVVLTVSNPDASLMYRWYNQGGTALATGTSYTARALTANTIFYVEAVTTTSPGCTSARETVYVTVTPSPATPLADDAKICAGSTATLYVKNATPAVVYKWYDDTETLLHTGTTFTTPVLAADAIYYVEASSGAGCVNPNRMVVTVNVAQPIVNNTISGNQTICSGTNPSTLIGYEVMSTDGTVTYQWESSEDGINYNIIPTATGKNYKPATTFVTTWYRRTASVENGTCPAQKSNIVKITVISAPATPLASNITICAGSRATLSVTSPELGYTYRWFSVASGGNSLGTGITFTADGMQAETTYYVEAVNAGGCVSARKAVTVYVTPLPAIPQAADQVICYNEKTTLSVTNPDVKLNYRWFDGNGILVADGSSFTTANLKQNTMFYVEAYTTTTQACASQRKAVMVSVMQLPTAPEVDNRAICEGSSTTLTVKQASAGLTYKWYSAATGGLALATGTTYETGSLTSDRTYYVEATNTSGCVSERTAVTVSISALPATPIASNQQICAGETVTLRVSQPDATLNYRWFSESGKLLATGNTHSISGLTASTTYYVEAVNAAGCISPKRKSVVVSVTQLPATPSVSNASICSGERVTLHVKNPDPAVEYRWYNDAAGTNLIGSGISYTSEDALFTTRSYYVEAVNTSGCSSPTRAQAIVSVTTKPGAPVVEDATICSGGTAKLEIIQPDPALVYKWYDANGTMLGNGTSYTTFPLSSQATFYVRANTTSPTACEGPSVAVTVRIMSSLANNTVTGNQTICSAATPAPLSGSVPTGGGNAALYYQWERSEDGVNFASIVGAYAQEYAPGALTQNTWFRRVVRAAGPCGESVSNAVMVTVTPLPATPLADDVTICAGSTATLRIKNPSTGASNITYRWYYTASGGTSIASGINFTTQPLYTNSTYYVEAINATGCASSARRAVTIIVNQLVTDNTISSAQQLCTGGVPAALTGSVAFQQSENYTYQWQQSPDGMNYMNISGATGQHYAPTQALTKNVWYRRVVQISGPCEDHISNAVKIEVVPLPTLPTIASASVCPGGSVTLQATGVLPGTRLEWFDAPKGGTYLAEGTTLTVTPYSTTTYWVQAVNSNNCESSARREVKVTVVEPVANVSGDVTIMQGKATKLVATGGATYSWSPATGLSDATSATPIAKPEVTTTYTVTITTAEGCTASASVTVNVVPAIVPMNAMTPNGDGINDVFHVENLELYPDCRVEIFTRWGEKIFESKGYSEPWNGMRNGKQMPLGAYYYIIYLSRDEAPISGSITIIK</sequence>
<evidence type="ECO:0000313" key="4">
    <source>
        <dbReference type="Proteomes" id="UP000774935"/>
    </source>
</evidence>
<feature type="domain" description="Ig-like" evidence="2">
    <location>
        <begin position="813"/>
        <end position="895"/>
    </location>
</feature>
<feature type="domain" description="Ig-like" evidence="2">
    <location>
        <begin position="2850"/>
        <end position="2931"/>
    </location>
</feature>
<feature type="domain" description="Ig-like" evidence="2">
    <location>
        <begin position="3702"/>
        <end position="3786"/>
    </location>
</feature>
<feature type="domain" description="Ig-like" evidence="2">
    <location>
        <begin position="897"/>
        <end position="978"/>
    </location>
</feature>
<feature type="domain" description="Ig-like" evidence="2">
    <location>
        <begin position="477"/>
        <end position="550"/>
    </location>
</feature>
<feature type="domain" description="Ig-like" evidence="2">
    <location>
        <begin position="2340"/>
        <end position="2422"/>
    </location>
</feature>
<feature type="domain" description="Ig-like" evidence="2">
    <location>
        <begin position="290"/>
        <end position="375"/>
    </location>
</feature>
<organism evidence="3 4">
    <name type="scientific">Pontibacter populi</name>
    <dbReference type="NCBI Taxonomy" id="890055"/>
    <lineage>
        <taxon>Bacteria</taxon>
        <taxon>Pseudomonadati</taxon>
        <taxon>Bacteroidota</taxon>
        <taxon>Cytophagia</taxon>
        <taxon>Cytophagales</taxon>
        <taxon>Hymenobacteraceae</taxon>
        <taxon>Pontibacter</taxon>
    </lineage>
</organism>
<feature type="domain" description="Ig-like" evidence="2">
    <location>
        <begin position="1833"/>
        <end position="1914"/>
    </location>
</feature>
<feature type="domain" description="Ig-like" evidence="2">
    <location>
        <begin position="2933"/>
        <end position="3011"/>
    </location>
</feature>
<feature type="domain" description="Ig-like" evidence="2">
    <location>
        <begin position="3109"/>
        <end position="3190"/>
    </location>
</feature>
<evidence type="ECO:0000256" key="1">
    <source>
        <dbReference type="SAM" id="SignalP"/>
    </source>
</evidence>
<feature type="domain" description="Ig-like" evidence="2">
    <location>
        <begin position="1749"/>
        <end position="1831"/>
    </location>
</feature>
<feature type="domain" description="Ig-like" evidence="2">
    <location>
        <begin position="3440"/>
        <end position="3522"/>
    </location>
</feature>
<feature type="domain" description="Ig-like" evidence="2">
    <location>
        <begin position="1916"/>
        <end position="1994"/>
    </location>
</feature>
<dbReference type="RefSeq" id="WP_199108385.1">
    <property type="nucleotide sequence ID" value="NZ_JAHWXQ010000001.1"/>
</dbReference>
<feature type="domain" description="Ig-like" evidence="2">
    <location>
        <begin position="1407"/>
        <end position="1488"/>
    </location>
</feature>
<feature type="domain" description="Ig-like" evidence="2">
    <location>
        <begin position="1666"/>
        <end position="1747"/>
    </location>
</feature>
<proteinExistence type="predicted"/>
<feature type="domain" description="Ig-like" evidence="2">
    <location>
        <begin position="2766"/>
        <end position="2846"/>
    </location>
</feature>
<protein>
    <submittedName>
        <fullName evidence="3">Gliding motility-associated C-terminal domain-containing protein</fullName>
    </submittedName>
</protein>
<dbReference type="SUPFAM" id="SSF49299">
    <property type="entry name" value="PKD domain"/>
    <property type="match status" value="1"/>
</dbReference>